<feature type="domain" description="mRNA capping enzyme C-terminal" evidence="13">
    <location>
        <begin position="346"/>
        <end position="383"/>
    </location>
</feature>
<keyword evidence="5 14" id="KW-0548">Nucleotidyltransferase</keyword>
<evidence type="ECO:0000256" key="5">
    <source>
        <dbReference type="ARBA" id="ARBA00022695"/>
    </source>
</evidence>
<evidence type="ECO:0000256" key="3">
    <source>
        <dbReference type="ARBA" id="ARBA00022664"/>
    </source>
</evidence>
<dbReference type="GO" id="GO:0006370">
    <property type="term" value="P:7-methylguanosine mRNA capping"/>
    <property type="evidence" value="ECO:0007669"/>
    <property type="project" value="UniProtKB-KW"/>
</dbReference>
<dbReference type="AlphaFoldDB" id="L0AW21"/>
<evidence type="ECO:0000256" key="8">
    <source>
        <dbReference type="ARBA" id="ARBA00023134"/>
    </source>
</evidence>
<evidence type="ECO:0000256" key="2">
    <source>
        <dbReference type="ARBA" id="ARBA00012475"/>
    </source>
</evidence>
<evidence type="ECO:0000256" key="10">
    <source>
        <dbReference type="ARBA" id="ARBA00044624"/>
    </source>
</evidence>
<dbReference type="EMBL" id="CP001669">
    <property type="protein sequence ID" value="AFZ79231.1"/>
    <property type="molecule type" value="Genomic_DNA"/>
</dbReference>
<dbReference type="SUPFAM" id="SSF50249">
    <property type="entry name" value="Nucleic acid-binding proteins"/>
    <property type="match status" value="1"/>
</dbReference>
<dbReference type="Gene3D" id="3.30.470.30">
    <property type="entry name" value="DNA ligase/mRNA capping enzyme"/>
    <property type="match status" value="1"/>
</dbReference>
<evidence type="ECO:0000256" key="4">
    <source>
        <dbReference type="ARBA" id="ARBA00022679"/>
    </source>
</evidence>
<dbReference type="EC" id="2.7.7.50" evidence="2"/>
<comment type="subcellular location">
    <subcellularLocation>
        <location evidence="1">Nucleus</location>
    </subcellularLocation>
</comment>
<feature type="region of interest" description="Disordered" evidence="11">
    <location>
        <begin position="1"/>
        <end position="21"/>
    </location>
</feature>
<dbReference type="GO" id="GO:0005524">
    <property type="term" value="F:ATP binding"/>
    <property type="evidence" value="ECO:0007669"/>
    <property type="project" value="InterPro"/>
</dbReference>
<evidence type="ECO:0000256" key="7">
    <source>
        <dbReference type="ARBA" id="ARBA00023042"/>
    </source>
</evidence>
<dbReference type="OrthoDB" id="200924at2759"/>
<evidence type="ECO:0000256" key="9">
    <source>
        <dbReference type="ARBA" id="ARBA00023242"/>
    </source>
</evidence>
<evidence type="ECO:0000256" key="11">
    <source>
        <dbReference type="SAM" id="MobiDB-lite"/>
    </source>
</evidence>
<dbReference type="InterPro" id="IPR051029">
    <property type="entry name" value="mRNA_Capping_Enz/RNA_Phosphat"/>
</dbReference>
<feature type="domain" description="mRNA capping enzyme adenylation" evidence="12">
    <location>
        <begin position="50"/>
        <end position="240"/>
    </location>
</feature>
<comment type="catalytic activity">
    <reaction evidence="10">
        <text>a 5'-end diphospho-ribonucleoside in mRNA + GTP + H(+) = a 5'-end (5'-triphosphoguanosine)-ribonucleoside in mRNA + diphosphate</text>
        <dbReference type="Rhea" id="RHEA:67012"/>
        <dbReference type="Rhea" id="RHEA-COMP:17165"/>
        <dbReference type="Rhea" id="RHEA-COMP:17166"/>
        <dbReference type="ChEBI" id="CHEBI:15378"/>
        <dbReference type="ChEBI" id="CHEBI:33019"/>
        <dbReference type="ChEBI" id="CHEBI:37565"/>
        <dbReference type="ChEBI" id="CHEBI:167616"/>
        <dbReference type="ChEBI" id="CHEBI:167617"/>
        <dbReference type="EC" id="2.7.7.50"/>
    </reaction>
    <physiologicalReaction direction="left-to-right" evidence="10">
        <dbReference type="Rhea" id="RHEA:67013"/>
    </physiologicalReaction>
</comment>
<accession>L0AW21</accession>
<dbReference type="GO" id="GO:0005525">
    <property type="term" value="F:GTP binding"/>
    <property type="evidence" value="ECO:0007669"/>
    <property type="project" value="UniProtKB-KW"/>
</dbReference>
<dbReference type="SUPFAM" id="SSF56091">
    <property type="entry name" value="DNA ligase/mRNA capping enzyme, catalytic domain"/>
    <property type="match status" value="1"/>
</dbReference>
<evidence type="ECO:0000313" key="14">
    <source>
        <dbReference type="EMBL" id="AFZ79231.1"/>
    </source>
</evidence>
<dbReference type="GO" id="GO:0004484">
    <property type="term" value="F:mRNA guanylyltransferase activity"/>
    <property type="evidence" value="ECO:0007669"/>
    <property type="project" value="UniProtKB-EC"/>
</dbReference>
<dbReference type="GO" id="GO:0005634">
    <property type="term" value="C:nucleus"/>
    <property type="evidence" value="ECO:0007669"/>
    <property type="project" value="UniProtKB-SubCell"/>
</dbReference>
<organism evidence="14 15">
    <name type="scientific">Theileria equi strain WA</name>
    <dbReference type="NCBI Taxonomy" id="1537102"/>
    <lineage>
        <taxon>Eukaryota</taxon>
        <taxon>Sar</taxon>
        <taxon>Alveolata</taxon>
        <taxon>Apicomplexa</taxon>
        <taxon>Aconoidasida</taxon>
        <taxon>Piroplasmida</taxon>
        <taxon>Theileriidae</taxon>
        <taxon>Theileria</taxon>
    </lineage>
</organism>
<sequence>MAILETRMSKPPSTSELPGTPITCAETRGRILKKVRELCGWENRTFPGSQPVSLCRDSLPLLFRSEYVVCEKSDGIRSLLLSASGSIFLIGRLEEVHQINMKLPLRGNPSEFQQLTLLDGEVVNDKYTVDGVVKYRRRYLCYDAICIHKNSLKHLNLLERLSMAYTDIMVPLVASKVASAPDDESQNYLEIYLKDFFDITQITHIDKFSNKLPHITDGLIFTPVRVPYTPGTCKSLLKWKPPHLNTVDFSIDVLFDSTKRPRLVELYVSKDGARSSYKEFLAPYGAIYSRILKQAITEQVGQIIVECSWISDSRVWTFVPNLKHSDPRAAGGSESVLDFDNGVWMQGGWYAERIREDKKHPNNISVVNSVKMSIEDDITFEMLVDEIEMFKKNGKVPLYNKCVLPKNYSIVQ</sequence>
<evidence type="ECO:0000259" key="12">
    <source>
        <dbReference type="Pfam" id="PF01331"/>
    </source>
</evidence>
<dbReference type="KEGG" id="beq:BEWA_020780"/>
<reference evidence="14 15" key="1">
    <citation type="journal article" date="2012" name="BMC Genomics">
        <title>Comparative genomic analysis and phylogenetic position of Theileria equi.</title>
        <authorList>
            <person name="Kappmeyer L.S."/>
            <person name="Thiagarajan M."/>
            <person name="Herndon D.R."/>
            <person name="Ramsay J.D."/>
            <person name="Caler E."/>
            <person name="Djikeng A."/>
            <person name="Gillespie J.J."/>
            <person name="Lau A.O."/>
            <person name="Roalson E.H."/>
            <person name="Silva J.C."/>
            <person name="Silva M.G."/>
            <person name="Suarez C.E."/>
            <person name="Ueti M.W."/>
            <person name="Nene V.M."/>
            <person name="Mealey R.H."/>
            <person name="Knowles D.P."/>
            <person name="Brayton K.A."/>
        </authorList>
    </citation>
    <scope>NUCLEOTIDE SEQUENCE [LARGE SCALE GENOMIC DNA]</scope>
    <source>
        <strain evidence="14 15">WA</strain>
    </source>
</reference>
<proteinExistence type="predicted"/>
<evidence type="ECO:0000313" key="15">
    <source>
        <dbReference type="Proteomes" id="UP000031512"/>
    </source>
</evidence>
<evidence type="ECO:0000259" key="13">
    <source>
        <dbReference type="Pfam" id="PF03919"/>
    </source>
</evidence>
<keyword evidence="8" id="KW-0342">GTP-binding</keyword>
<keyword evidence="7" id="KW-0506">mRNA capping</keyword>
<dbReference type="PANTHER" id="PTHR10367:SF17">
    <property type="entry name" value="MRNA-CAPPING ENZYME"/>
    <property type="match status" value="1"/>
</dbReference>
<evidence type="ECO:0000256" key="6">
    <source>
        <dbReference type="ARBA" id="ARBA00022741"/>
    </source>
</evidence>
<dbReference type="Gene3D" id="2.40.50.140">
    <property type="entry name" value="Nucleic acid-binding proteins"/>
    <property type="match status" value="1"/>
</dbReference>
<keyword evidence="15" id="KW-1185">Reference proteome</keyword>
<dbReference type="GeneID" id="15803276"/>
<dbReference type="Pfam" id="PF03919">
    <property type="entry name" value="mRNA_cap_C"/>
    <property type="match status" value="1"/>
</dbReference>
<dbReference type="Pfam" id="PF01331">
    <property type="entry name" value="mRNA_cap_enzyme"/>
    <property type="match status" value="1"/>
</dbReference>
<keyword evidence="6" id="KW-0547">Nucleotide-binding</keyword>
<dbReference type="STRING" id="1537102.L0AW21"/>
<dbReference type="CDD" id="cd07895">
    <property type="entry name" value="Adenylation_mRNA_capping"/>
    <property type="match status" value="1"/>
</dbReference>
<dbReference type="Proteomes" id="UP000031512">
    <property type="component" value="Chromosome 1"/>
</dbReference>
<dbReference type="PANTHER" id="PTHR10367">
    <property type="entry name" value="MRNA-CAPPING ENZYME"/>
    <property type="match status" value="1"/>
</dbReference>
<evidence type="ECO:0000256" key="1">
    <source>
        <dbReference type="ARBA" id="ARBA00004123"/>
    </source>
</evidence>
<keyword evidence="4 14" id="KW-0808">Transferase</keyword>
<name>L0AW21_THEEQ</name>
<dbReference type="RefSeq" id="XP_004828897.1">
    <property type="nucleotide sequence ID" value="XM_004828840.1"/>
</dbReference>
<keyword evidence="9" id="KW-0539">Nucleus</keyword>
<protein>
    <recommendedName>
        <fullName evidence="2">mRNA guanylyltransferase</fullName>
        <ecNumber evidence="2">2.7.7.50</ecNumber>
    </recommendedName>
</protein>
<dbReference type="InterPro" id="IPR001339">
    <property type="entry name" value="mRNA_cap_enzyme_adenylation"/>
</dbReference>
<dbReference type="eggNOG" id="KOG2386">
    <property type="taxonomic scope" value="Eukaryota"/>
</dbReference>
<dbReference type="InterPro" id="IPR013846">
    <property type="entry name" value="mRNA_cap_enzyme_C"/>
</dbReference>
<keyword evidence="3" id="KW-0507">mRNA processing</keyword>
<dbReference type="InterPro" id="IPR012340">
    <property type="entry name" value="NA-bd_OB-fold"/>
</dbReference>
<dbReference type="VEuPathDB" id="PiroplasmaDB:BEWA_020780"/>
<gene>
    <name evidence="14" type="ORF">BEWA_020780</name>
</gene>